<dbReference type="EnsemblBacteria" id="ABF42703">
    <property type="protein sequence ID" value="ABF42703"/>
    <property type="gene ID" value="Acid345_3702"/>
</dbReference>
<reference evidence="1 2" key="1">
    <citation type="journal article" date="2009" name="Appl. Environ. Microbiol.">
        <title>Three genomes from the phylum Acidobacteria provide insight into the lifestyles of these microorganisms in soils.</title>
        <authorList>
            <person name="Ward N.L."/>
            <person name="Challacombe J.F."/>
            <person name="Janssen P.H."/>
            <person name="Henrissat B."/>
            <person name="Coutinho P.M."/>
            <person name="Wu M."/>
            <person name="Xie G."/>
            <person name="Haft D.H."/>
            <person name="Sait M."/>
            <person name="Badger J."/>
            <person name="Barabote R.D."/>
            <person name="Bradley B."/>
            <person name="Brettin T.S."/>
            <person name="Brinkac L.M."/>
            <person name="Bruce D."/>
            <person name="Creasy T."/>
            <person name="Daugherty S.C."/>
            <person name="Davidsen T.M."/>
            <person name="DeBoy R.T."/>
            <person name="Detter J.C."/>
            <person name="Dodson R.J."/>
            <person name="Durkin A.S."/>
            <person name="Ganapathy A."/>
            <person name="Gwinn-Giglio M."/>
            <person name="Han C.S."/>
            <person name="Khouri H."/>
            <person name="Kiss H."/>
            <person name="Kothari S.P."/>
            <person name="Madupu R."/>
            <person name="Nelson K.E."/>
            <person name="Nelson W.C."/>
            <person name="Paulsen I."/>
            <person name="Penn K."/>
            <person name="Ren Q."/>
            <person name="Rosovitz M.J."/>
            <person name="Selengut J.D."/>
            <person name="Shrivastava S."/>
            <person name="Sullivan S.A."/>
            <person name="Tapia R."/>
            <person name="Thompson L.S."/>
            <person name="Watkins K.L."/>
            <person name="Yang Q."/>
            <person name="Yu C."/>
            <person name="Zafar N."/>
            <person name="Zhou L."/>
            <person name="Kuske C.R."/>
        </authorList>
    </citation>
    <scope>NUCLEOTIDE SEQUENCE [LARGE SCALE GENOMIC DNA]</scope>
    <source>
        <strain evidence="1 2">Ellin345</strain>
    </source>
</reference>
<dbReference type="Proteomes" id="UP000002432">
    <property type="component" value="Chromosome"/>
</dbReference>
<dbReference type="HOGENOM" id="CLU_1371287_0_0_0"/>
<evidence type="ECO:0000313" key="2">
    <source>
        <dbReference type="Proteomes" id="UP000002432"/>
    </source>
</evidence>
<protein>
    <recommendedName>
        <fullName evidence="3">DUF2867 domain-containing protein</fullName>
    </recommendedName>
</protein>
<proteinExistence type="predicted"/>
<keyword evidence="2" id="KW-1185">Reference proteome</keyword>
<accession>Q1IK97</accession>
<sequence length="197" mass="22950">MRASAAEYRSLDLRAHEILRDVPLYDVSSIDLPGSDRRRTIADIRMLESSTPPSHIATFLYGLRYLLGRLFGWDREPIRPEDSFLGRLSQSDRCASEITPGTQDGPFWIVLYQFPEEALRETRNKTVHGFICTALVRSPNGYILYWGVYVRRASWLTRPYLIAIEPFRRVLYPVMLRRVRRAWIAADTRMKRNDTAV</sequence>
<dbReference type="Pfam" id="PF11066">
    <property type="entry name" value="DUF2867"/>
    <property type="match status" value="1"/>
</dbReference>
<evidence type="ECO:0008006" key="3">
    <source>
        <dbReference type="Google" id="ProtNLM"/>
    </source>
</evidence>
<name>Q1IK97_KORVE</name>
<dbReference type="InterPro" id="IPR021295">
    <property type="entry name" value="DUF2867"/>
</dbReference>
<dbReference type="EMBL" id="CP000360">
    <property type="protein sequence ID" value="ABF42703.1"/>
    <property type="molecule type" value="Genomic_DNA"/>
</dbReference>
<gene>
    <name evidence="1" type="ordered locus">Acid345_3702</name>
</gene>
<organism evidence="1 2">
    <name type="scientific">Koribacter versatilis (strain Ellin345)</name>
    <dbReference type="NCBI Taxonomy" id="204669"/>
    <lineage>
        <taxon>Bacteria</taxon>
        <taxon>Pseudomonadati</taxon>
        <taxon>Acidobacteriota</taxon>
        <taxon>Terriglobia</taxon>
        <taxon>Terriglobales</taxon>
        <taxon>Candidatus Korobacteraceae</taxon>
        <taxon>Candidatus Korobacter</taxon>
    </lineage>
</organism>
<dbReference type="KEGG" id="aba:Acid345_3702"/>
<evidence type="ECO:0000313" key="1">
    <source>
        <dbReference type="EMBL" id="ABF42703.1"/>
    </source>
</evidence>
<dbReference type="AlphaFoldDB" id="Q1IK97"/>
<dbReference type="STRING" id="204669.Acid345_3702"/>